<dbReference type="Pfam" id="PF00582">
    <property type="entry name" value="Usp"/>
    <property type="match status" value="1"/>
</dbReference>
<evidence type="ECO:0000259" key="2">
    <source>
        <dbReference type="Pfam" id="PF00582"/>
    </source>
</evidence>
<dbReference type="RefSeq" id="WP_189362303.1">
    <property type="nucleotide sequence ID" value="NZ_BMWZ01000008.1"/>
</dbReference>
<dbReference type="InterPro" id="IPR006016">
    <property type="entry name" value="UspA"/>
</dbReference>
<dbReference type="Proteomes" id="UP000636004">
    <property type="component" value="Unassembled WGS sequence"/>
</dbReference>
<comment type="caution">
    <text evidence="3">The sequence shown here is derived from an EMBL/GenBank/DDBJ whole genome shotgun (WGS) entry which is preliminary data.</text>
</comment>
<evidence type="ECO:0000256" key="1">
    <source>
        <dbReference type="ARBA" id="ARBA00008791"/>
    </source>
</evidence>
<dbReference type="CDD" id="cd00293">
    <property type="entry name" value="USP-like"/>
    <property type="match status" value="1"/>
</dbReference>
<organism evidence="3 4">
    <name type="scientific">Algibacter mikhailovii</name>
    <dbReference type="NCBI Taxonomy" id="425498"/>
    <lineage>
        <taxon>Bacteria</taxon>
        <taxon>Pseudomonadati</taxon>
        <taxon>Bacteroidota</taxon>
        <taxon>Flavobacteriia</taxon>
        <taxon>Flavobacteriales</taxon>
        <taxon>Flavobacteriaceae</taxon>
        <taxon>Algibacter</taxon>
    </lineage>
</organism>
<dbReference type="Gene3D" id="3.40.50.12370">
    <property type="match status" value="1"/>
</dbReference>
<comment type="similarity">
    <text evidence="1">Belongs to the universal stress protein A family.</text>
</comment>
<evidence type="ECO:0000313" key="3">
    <source>
        <dbReference type="EMBL" id="GGZ90269.1"/>
    </source>
</evidence>
<accession>A0A918R941</accession>
<dbReference type="SUPFAM" id="SSF52402">
    <property type="entry name" value="Adenine nucleotide alpha hydrolases-like"/>
    <property type="match status" value="2"/>
</dbReference>
<dbReference type="PANTHER" id="PTHR46268:SF6">
    <property type="entry name" value="UNIVERSAL STRESS PROTEIN UP12"/>
    <property type="match status" value="1"/>
</dbReference>
<name>A0A918R941_9FLAO</name>
<dbReference type="AlphaFoldDB" id="A0A918R941"/>
<dbReference type="PANTHER" id="PTHR46268">
    <property type="entry name" value="STRESS RESPONSE PROTEIN NHAX"/>
    <property type="match status" value="1"/>
</dbReference>
<sequence>MKNILLPTDFSKNSLNAIHFAIDLFKGDACKFYLLNVQKASSFISDDMMAVNSSATIYKTIINAAKKSIENIILNIETNYPYENFEFYSIVDYDNFIDAINQITISKQIDLIIMGTKGASGLAKTLFGSNTVRVIQRCTAPVLVIPDNCKHTDLNTIAFTTNNLPLFNLQELEPLKECMDKYHAKLKILHVADEHHLAQNQSRNKIFFETHFTDATHDFIDSNAQDIFYAVQHYLKNNDVKLLAMMSKKHSFIERLFTRHLVETFAFKIDIPFLVMHSQSI</sequence>
<dbReference type="PRINTS" id="PR01438">
    <property type="entry name" value="UNVRSLSTRESS"/>
</dbReference>
<reference evidence="3" key="1">
    <citation type="journal article" date="2014" name="Int. J. Syst. Evol. Microbiol.">
        <title>Complete genome sequence of Corynebacterium casei LMG S-19264T (=DSM 44701T), isolated from a smear-ripened cheese.</title>
        <authorList>
            <consortium name="US DOE Joint Genome Institute (JGI-PGF)"/>
            <person name="Walter F."/>
            <person name="Albersmeier A."/>
            <person name="Kalinowski J."/>
            <person name="Ruckert C."/>
        </authorList>
    </citation>
    <scope>NUCLEOTIDE SEQUENCE</scope>
    <source>
        <strain evidence="3">KCTC 12710</strain>
    </source>
</reference>
<evidence type="ECO:0000313" key="4">
    <source>
        <dbReference type="Proteomes" id="UP000636004"/>
    </source>
</evidence>
<gene>
    <name evidence="3" type="primary">uspA</name>
    <name evidence="3" type="ORF">GCM10007028_30700</name>
</gene>
<feature type="domain" description="UspA" evidence="2">
    <location>
        <begin position="1"/>
        <end position="146"/>
    </location>
</feature>
<proteinExistence type="inferred from homology"/>
<reference evidence="3" key="2">
    <citation type="submission" date="2020-09" db="EMBL/GenBank/DDBJ databases">
        <authorList>
            <person name="Sun Q."/>
            <person name="Kim S."/>
        </authorList>
    </citation>
    <scope>NUCLEOTIDE SEQUENCE</scope>
    <source>
        <strain evidence="3">KCTC 12710</strain>
    </source>
</reference>
<dbReference type="EMBL" id="BMWZ01000008">
    <property type="protein sequence ID" value="GGZ90269.1"/>
    <property type="molecule type" value="Genomic_DNA"/>
</dbReference>
<dbReference type="InterPro" id="IPR006015">
    <property type="entry name" value="Universal_stress_UspA"/>
</dbReference>
<keyword evidence="4" id="KW-1185">Reference proteome</keyword>
<protein>
    <submittedName>
        <fullName evidence="3">Universal stress protein UspA</fullName>
    </submittedName>
</protein>